<gene>
    <name evidence="3" type="ORF">MSSIH_3547</name>
</gene>
<dbReference type="SUPFAM" id="SSF89392">
    <property type="entry name" value="Prokaryotic lipoproteins and lipoprotein localization factors"/>
    <property type="match status" value="1"/>
</dbReference>
<dbReference type="CDD" id="cd16329">
    <property type="entry name" value="LolA_like"/>
    <property type="match status" value="1"/>
</dbReference>
<dbReference type="InterPro" id="IPR025377">
    <property type="entry name" value="DUF4367"/>
</dbReference>
<dbReference type="PROSITE" id="PS51257">
    <property type="entry name" value="PROKAR_LIPOPROTEIN"/>
    <property type="match status" value="1"/>
</dbReference>
<feature type="domain" description="DUF4367" evidence="2">
    <location>
        <begin position="278"/>
        <end position="395"/>
    </location>
</feature>
<accession>A0A0E3PHE2</accession>
<dbReference type="HOGENOM" id="CLU_040882_1_0_2"/>
<reference evidence="3 4" key="1">
    <citation type="submission" date="2014-07" db="EMBL/GenBank/DDBJ databases">
        <title>Methanogenic archaea and the global carbon cycle.</title>
        <authorList>
            <person name="Henriksen J.R."/>
            <person name="Luke J."/>
            <person name="Reinhart S."/>
            <person name="Benedict M.N."/>
            <person name="Youngblut N.D."/>
            <person name="Metcalf M.E."/>
            <person name="Whitaker R.J."/>
            <person name="Metcalf W.W."/>
        </authorList>
    </citation>
    <scope>NUCLEOTIDE SEQUENCE [LARGE SCALE GENOMIC DNA]</scope>
    <source>
        <strain evidence="3 4">HI350</strain>
    </source>
</reference>
<dbReference type="GeneID" id="41607735"/>
<dbReference type="InterPro" id="IPR052944">
    <property type="entry name" value="Sporulation_related"/>
</dbReference>
<dbReference type="EMBL" id="CP009507">
    <property type="protein sequence ID" value="AKB34237.1"/>
    <property type="molecule type" value="Genomic_DNA"/>
</dbReference>
<dbReference type="InterPro" id="IPR029046">
    <property type="entry name" value="LolA/LolB/LppX"/>
</dbReference>
<dbReference type="PATRIC" id="fig|1434119.4.peg.4612"/>
<dbReference type="Pfam" id="PF14285">
    <property type="entry name" value="DUF4367"/>
    <property type="match status" value="1"/>
</dbReference>
<proteinExistence type="predicted"/>
<dbReference type="KEGG" id="msz:MSSIH_3547"/>
<evidence type="ECO:0000313" key="4">
    <source>
        <dbReference type="Proteomes" id="UP000033092"/>
    </source>
</evidence>
<protein>
    <recommendedName>
        <fullName evidence="2">DUF4367 domain-containing protein</fullName>
    </recommendedName>
</protein>
<dbReference type="AlphaFoldDB" id="A0A0E3PHE2"/>
<dbReference type="RefSeq" id="WP_148706016.1">
    <property type="nucleotide sequence ID" value="NZ_CP009507.1"/>
</dbReference>
<dbReference type="PANTHER" id="PTHR37507:SF2">
    <property type="entry name" value="SPORULATION PROTEIN YDCC"/>
    <property type="match status" value="1"/>
</dbReference>
<feature type="region of interest" description="Disordered" evidence="1">
    <location>
        <begin position="160"/>
        <end position="191"/>
    </location>
</feature>
<dbReference type="Gene3D" id="2.50.20.10">
    <property type="entry name" value="Lipoprotein localisation LolA/LolB/LppX"/>
    <property type="match status" value="2"/>
</dbReference>
<dbReference type="PANTHER" id="PTHR37507">
    <property type="entry name" value="SPORULATION PROTEIN YDCC"/>
    <property type="match status" value="1"/>
</dbReference>
<sequence length="399" mass="45010">MTGKKSLIIMLLITLTIFVSGCQDQEIDVEDIAEQMQEKDADIEDYSYTMYITSCAGAEIWEDRWEGQIEIMYKKPGMMKTHSKNIGGGDSEQLTVSDGEFSWSYTPGTNTVSKVKLPEYEEQTKSDYMSGIEYFLNQTDVTLLGEEEVAGRPAYLLEAVPKLGDGDATEDEDEDEDDDENEDEELSPGPTKIWVDKELWMPLKYETYDSKGNLVQKTEILDLKINTGISDSEFEFEIPQGAEVITVESAPVTPTGDFEKTGEVPIEEIEEHAGFEPLVPEYLPEGYAFSHSMSRNKGEAASDGQVYEIVTLTYVNREEEKPLVLTETVNEGELRESLPEEAEEITINGKEGKYFEEPGDPERGTKRLKWKIGNIELNILAYIEKDELLKIAESIQENV</sequence>
<name>A0A0E3PHE2_9EURY</name>
<feature type="compositionally biased region" description="Acidic residues" evidence="1">
    <location>
        <begin position="167"/>
        <end position="186"/>
    </location>
</feature>
<evidence type="ECO:0000313" key="3">
    <source>
        <dbReference type="EMBL" id="AKB34237.1"/>
    </source>
</evidence>
<evidence type="ECO:0000259" key="2">
    <source>
        <dbReference type="Pfam" id="PF14285"/>
    </source>
</evidence>
<evidence type="ECO:0000256" key="1">
    <source>
        <dbReference type="SAM" id="MobiDB-lite"/>
    </source>
</evidence>
<organism evidence="3 4">
    <name type="scientific">Methanosarcina siciliae HI350</name>
    <dbReference type="NCBI Taxonomy" id="1434119"/>
    <lineage>
        <taxon>Archaea</taxon>
        <taxon>Methanobacteriati</taxon>
        <taxon>Methanobacteriota</taxon>
        <taxon>Stenosarchaea group</taxon>
        <taxon>Methanomicrobia</taxon>
        <taxon>Methanosarcinales</taxon>
        <taxon>Methanosarcinaceae</taxon>
        <taxon>Methanosarcina</taxon>
    </lineage>
</organism>
<dbReference type="Proteomes" id="UP000033092">
    <property type="component" value="Chromosome"/>
</dbReference>